<organism evidence="12 13">
    <name type="scientific">Megaselia scalaris</name>
    <name type="common">Humpbacked fly</name>
    <name type="synonym">Phora scalaris</name>
    <dbReference type="NCBI Taxonomy" id="36166"/>
    <lineage>
        <taxon>Eukaryota</taxon>
        <taxon>Metazoa</taxon>
        <taxon>Ecdysozoa</taxon>
        <taxon>Arthropoda</taxon>
        <taxon>Hexapoda</taxon>
        <taxon>Insecta</taxon>
        <taxon>Pterygota</taxon>
        <taxon>Neoptera</taxon>
        <taxon>Endopterygota</taxon>
        <taxon>Diptera</taxon>
        <taxon>Brachycera</taxon>
        <taxon>Muscomorpha</taxon>
        <taxon>Platypezoidea</taxon>
        <taxon>Phoridae</taxon>
        <taxon>Megaseliini</taxon>
        <taxon>Megaselia</taxon>
    </lineage>
</organism>
<keyword evidence="5" id="KW-0808">Transferase</keyword>
<dbReference type="STRING" id="36166.T1GIH7"/>
<dbReference type="InterPro" id="IPR000845">
    <property type="entry name" value="Nucleoside_phosphorylase_d"/>
</dbReference>
<dbReference type="AlphaFoldDB" id="T1GIH7"/>
<evidence type="ECO:0000259" key="11">
    <source>
        <dbReference type="Pfam" id="PF01048"/>
    </source>
</evidence>
<dbReference type="PANTHER" id="PTHR11904">
    <property type="entry name" value="METHYLTHIOADENOSINE/PURINE NUCLEOSIDE PHOSPHORYLASE"/>
    <property type="match status" value="1"/>
</dbReference>
<comment type="pathway">
    <text evidence="1">Purine metabolism; purine nucleoside salvage.</text>
</comment>
<dbReference type="Pfam" id="PF01048">
    <property type="entry name" value="PNP_UDP_1"/>
    <property type="match status" value="1"/>
</dbReference>
<evidence type="ECO:0000256" key="8">
    <source>
        <dbReference type="ARBA" id="ARBA00023950"/>
    </source>
</evidence>
<dbReference type="Proteomes" id="UP000015102">
    <property type="component" value="Unassembled WGS sequence"/>
</dbReference>
<comment type="catalytic activity">
    <reaction evidence="6">
        <text>inosine + phosphate = alpha-D-ribose 1-phosphate + hypoxanthine</text>
        <dbReference type="Rhea" id="RHEA:27646"/>
        <dbReference type="ChEBI" id="CHEBI:17368"/>
        <dbReference type="ChEBI" id="CHEBI:17596"/>
        <dbReference type="ChEBI" id="CHEBI:43474"/>
        <dbReference type="ChEBI" id="CHEBI:57720"/>
        <dbReference type="EC" id="2.4.2.1"/>
    </reaction>
</comment>
<dbReference type="GO" id="GO:0005737">
    <property type="term" value="C:cytoplasm"/>
    <property type="evidence" value="ECO:0007669"/>
    <property type="project" value="TreeGrafter"/>
</dbReference>
<comment type="catalytic activity">
    <reaction evidence="9">
        <text>guanosine + phosphate = alpha-D-ribose 1-phosphate + guanine</text>
        <dbReference type="Rhea" id="RHEA:13233"/>
        <dbReference type="ChEBI" id="CHEBI:16235"/>
        <dbReference type="ChEBI" id="CHEBI:16750"/>
        <dbReference type="ChEBI" id="CHEBI:43474"/>
        <dbReference type="ChEBI" id="CHEBI:57720"/>
        <dbReference type="EC" id="2.4.2.1"/>
    </reaction>
</comment>
<dbReference type="GO" id="GO:0009116">
    <property type="term" value="P:nucleoside metabolic process"/>
    <property type="evidence" value="ECO:0007669"/>
    <property type="project" value="InterPro"/>
</dbReference>
<accession>T1GIH7</accession>
<evidence type="ECO:0000256" key="10">
    <source>
        <dbReference type="ARBA" id="ARBA00031036"/>
    </source>
</evidence>
<evidence type="ECO:0000313" key="13">
    <source>
        <dbReference type="Proteomes" id="UP000015102"/>
    </source>
</evidence>
<dbReference type="NCBIfam" id="TIGR01697">
    <property type="entry name" value="PNPH-PUNA-XAPA"/>
    <property type="match status" value="1"/>
</dbReference>
<dbReference type="OMA" id="HICAQFT"/>
<comment type="catalytic activity">
    <reaction evidence="8">
        <text>2'-deoxyinosine + phosphate = 2-deoxy-alpha-D-ribose 1-phosphate + hypoxanthine</text>
        <dbReference type="Rhea" id="RHEA:27750"/>
        <dbReference type="ChEBI" id="CHEBI:17368"/>
        <dbReference type="ChEBI" id="CHEBI:28997"/>
        <dbReference type="ChEBI" id="CHEBI:43474"/>
        <dbReference type="ChEBI" id="CHEBI:57259"/>
        <dbReference type="EC" id="2.4.2.1"/>
    </reaction>
</comment>
<dbReference type="EnsemblMetazoa" id="MESCA003256-RA">
    <property type="protein sequence ID" value="MESCA003256-PA"/>
    <property type="gene ID" value="MESCA003256"/>
</dbReference>
<dbReference type="Gene3D" id="3.40.50.1580">
    <property type="entry name" value="Nucleoside phosphorylase domain"/>
    <property type="match status" value="1"/>
</dbReference>
<dbReference type="InterPro" id="IPR035994">
    <property type="entry name" value="Nucleoside_phosphorylase_sf"/>
</dbReference>
<dbReference type="SUPFAM" id="SSF53167">
    <property type="entry name" value="Purine and uridine phosphorylases"/>
    <property type="match status" value="1"/>
</dbReference>
<protein>
    <recommendedName>
        <fullName evidence="3">purine-nucleoside phosphorylase</fullName>
        <ecNumber evidence="3">2.4.2.1</ecNumber>
    </recommendedName>
    <alternativeName>
        <fullName evidence="10">Inosine-guanosine phosphorylase</fullName>
    </alternativeName>
</protein>
<sequence length="195" mass="21575">MPVRVMKLVGCTHLIATNAAGGLNTKFKVGDIMIVRDHINMMGFAGNNPLQGPNDPRFGPRFPPMTRAYDTHYIKVAKKVAKDMNIVNDVHEGVYTCLGGPNYETVAELRMLRTLGIDAVGMSTVHEVVTARHCDLKVFAFSLITNKCALDYDSSDDDANHEEVVTVGKNRQHICAQFTRRVVQAISDEINSNQN</sequence>
<evidence type="ECO:0000256" key="2">
    <source>
        <dbReference type="ARBA" id="ARBA00006751"/>
    </source>
</evidence>
<dbReference type="UniPathway" id="UPA00606"/>
<evidence type="ECO:0000256" key="6">
    <source>
        <dbReference type="ARBA" id="ARBA00023918"/>
    </source>
</evidence>
<dbReference type="GO" id="GO:0004731">
    <property type="term" value="F:purine-nucleoside phosphorylase activity"/>
    <property type="evidence" value="ECO:0007669"/>
    <property type="project" value="UniProtKB-EC"/>
</dbReference>
<evidence type="ECO:0000256" key="1">
    <source>
        <dbReference type="ARBA" id="ARBA00005058"/>
    </source>
</evidence>
<dbReference type="InterPro" id="IPR011268">
    <property type="entry name" value="Purine_phosphorylase"/>
</dbReference>
<evidence type="ECO:0000256" key="4">
    <source>
        <dbReference type="ARBA" id="ARBA00022676"/>
    </source>
</evidence>
<evidence type="ECO:0000256" key="7">
    <source>
        <dbReference type="ARBA" id="ARBA00023929"/>
    </source>
</evidence>
<proteinExistence type="inferred from homology"/>
<dbReference type="EC" id="2.4.2.1" evidence="3"/>
<evidence type="ECO:0000256" key="3">
    <source>
        <dbReference type="ARBA" id="ARBA00011886"/>
    </source>
</evidence>
<evidence type="ECO:0000256" key="9">
    <source>
        <dbReference type="ARBA" id="ARBA00023970"/>
    </source>
</evidence>
<reference evidence="13" key="1">
    <citation type="submission" date="2013-02" db="EMBL/GenBank/DDBJ databases">
        <authorList>
            <person name="Hughes D."/>
        </authorList>
    </citation>
    <scope>NUCLEOTIDE SEQUENCE</scope>
    <source>
        <strain>Durham</strain>
        <strain evidence="13">NC isolate 2 -- Noor lab</strain>
    </source>
</reference>
<dbReference type="PANTHER" id="PTHR11904:SF9">
    <property type="entry name" value="PURINE NUCLEOSIDE PHOSPHORYLASE-RELATED"/>
    <property type="match status" value="1"/>
</dbReference>
<evidence type="ECO:0000256" key="5">
    <source>
        <dbReference type="ARBA" id="ARBA00022679"/>
    </source>
</evidence>
<keyword evidence="13" id="KW-1185">Reference proteome</keyword>
<dbReference type="NCBIfam" id="NF006054">
    <property type="entry name" value="PRK08202.1"/>
    <property type="match status" value="1"/>
</dbReference>
<comment type="catalytic activity">
    <reaction evidence="7">
        <text>2'-deoxyguanosine + phosphate = 2-deoxy-alpha-D-ribose 1-phosphate + guanine</text>
        <dbReference type="Rhea" id="RHEA:27738"/>
        <dbReference type="ChEBI" id="CHEBI:16235"/>
        <dbReference type="ChEBI" id="CHEBI:17172"/>
        <dbReference type="ChEBI" id="CHEBI:43474"/>
        <dbReference type="ChEBI" id="CHEBI:57259"/>
        <dbReference type="EC" id="2.4.2.1"/>
    </reaction>
</comment>
<keyword evidence="4" id="KW-0328">Glycosyltransferase</keyword>
<reference evidence="12" key="2">
    <citation type="submission" date="2015-06" db="UniProtKB">
        <authorList>
            <consortium name="EnsemblMetazoa"/>
        </authorList>
    </citation>
    <scope>IDENTIFICATION</scope>
</reference>
<name>T1GIH7_MEGSC</name>
<evidence type="ECO:0000313" key="12">
    <source>
        <dbReference type="EnsemblMetazoa" id="MESCA003256-PA"/>
    </source>
</evidence>
<feature type="domain" description="Nucleoside phosphorylase" evidence="11">
    <location>
        <begin position="2"/>
        <end position="183"/>
    </location>
</feature>
<dbReference type="HOGENOM" id="CLU_054456_1_3_1"/>
<dbReference type="CDD" id="cd09009">
    <property type="entry name" value="PNP-EcPNPII_like"/>
    <property type="match status" value="1"/>
</dbReference>
<comment type="similarity">
    <text evidence="2">Belongs to the PNP/MTAP phosphorylase family.</text>
</comment>
<dbReference type="EMBL" id="CAQQ02073171">
    <property type="status" value="NOT_ANNOTATED_CDS"/>
    <property type="molecule type" value="Genomic_DNA"/>
</dbReference>